<dbReference type="RefSeq" id="WP_137735127.1">
    <property type="nucleotide sequence ID" value="NZ_BJCL01000016.1"/>
</dbReference>
<dbReference type="SUPFAM" id="SSF48179">
    <property type="entry name" value="6-phosphogluconate dehydrogenase C-terminal domain-like"/>
    <property type="match status" value="1"/>
</dbReference>
<dbReference type="InterPro" id="IPR036291">
    <property type="entry name" value="NAD(P)-bd_dom_sf"/>
</dbReference>
<feature type="domain" description="6-phosphogluconate dehydrogenase NADP-binding" evidence="4">
    <location>
        <begin position="9"/>
        <end position="170"/>
    </location>
</feature>
<dbReference type="OrthoDB" id="9777604at2"/>
<dbReference type="GO" id="GO:0051287">
    <property type="term" value="F:NAD binding"/>
    <property type="evidence" value="ECO:0007669"/>
    <property type="project" value="InterPro"/>
</dbReference>
<dbReference type="GO" id="GO:0016054">
    <property type="term" value="P:organic acid catabolic process"/>
    <property type="evidence" value="ECO:0007669"/>
    <property type="project" value="UniProtKB-ARBA"/>
</dbReference>
<evidence type="ECO:0000313" key="6">
    <source>
        <dbReference type="EMBL" id="GCL65412.1"/>
    </source>
</evidence>
<dbReference type="InterPro" id="IPR013328">
    <property type="entry name" value="6PGD_dom2"/>
</dbReference>
<dbReference type="SUPFAM" id="SSF51735">
    <property type="entry name" value="NAD(P)-binding Rossmann-fold domains"/>
    <property type="match status" value="1"/>
</dbReference>
<name>A0A480AYS0_9BURK</name>
<dbReference type="Gene3D" id="3.40.50.720">
    <property type="entry name" value="NAD(P)-binding Rossmann-like Domain"/>
    <property type="match status" value="1"/>
</dbReference>
<keyword evidence="7" id="KW-1185">Reference proteome</keyword>
<feature type="domain" description="3-hydroxyisobutyrate dehydrogenase-like NAD-binding" evidence="5">
    <location>
        <begin position="173"/>
        <end position="293"/>
    </location>
</feature>
<dbReference type="Gene3D" id="1.10.1040.10">
    <property type="entry name" value="N-(1-d-carboxylethyl)-l-norvaline Dehydrogenase, domain 2"/>
    <property type="match status" value="1"/>
</dbReference>
<evidence type="ECO:0000256" key="1">
    <source>
        <dbReference type="ARBA" id="ARBA00023002"/>
    </source>
</evidence>
<dbReference type="EMBL" id="BJCL01000016">
    <property type="protein sequence ID" value="GCL65412.1"/>
    <property type="molecule type" value="Genomic_DNA"/>
</dbReference>
<sequence length="311" mass="31902">MSATPSLSLGFIGLGVMGAPMAGHLAAAGHRLTLLDADAAAARQVAERLGPGARVAATPAEVAAHSDTILTMLPNGSVVQQVALGEAGLIHGLRPGALLLDCSSAEPWLTEATAAALAERGGRMVDAPVSGAAWGAAEANLVFMVGGAADDLARVRPLLDRMGRAVFHLGPLGAGHAMKCINNLITALTFSATAEGLVIGKRYGLDPAAMVDVLNESTGQSWITQNHIRQRILSRSFDDPFKLALMRKDVGIANTLARETGTAAPLAGLGQQLWQAAEHAAGPEASVSELVRWVEQLSGTAITPGAGPRQG</sequence>
<dbReference type="Pfam" id="PF03446">
    <property type="entry name" value="NAD_binding_2"/>
    <property type="match status" value="1"/>
</dbReference>
<dbReference type="InterPro" id="IPR006115">
    <property type="entry name" value="6PGDH_NADP-bd"/>
</dbReference>
<dbReference type="InterPro" id="IPR002204">
    <property type="entry name" value="3-OH-isobutyrate_DH-rel_CS"/>
</dbReference>
<accession>A0A480AYS0</accession>
<reference evidence="7" key="1">
    <citation type="submission" date="2019-03" db="EMBL/GenBank/DDBJ databases">
        <title>Aquabacterium pictum sp.nov., the first bacteriochlorophyll a-containing freshwater bacterium in the genus Aquabacterium of the class Betaproteobacteria.</title>
        <authorList>
            <person name="Hirose S."/>
            <person name="Tank M."/>
            <person name="Hara E."/>
            <person name="Tamaki H."/>
            <person name="Takaichi S."/>
            <person name="Haruta S."/>
            <person name="Hanada S."/>
        </authorList>
    </citation>
    <scope>NUCLEOTIDE SEQUENCE [LARGE SCALE GENOMIC DNA]</scope>
    <source>
        <strain evidence="7">W35</strain>
    </source>
</reference>
<dbReference type="AlphaFoldDB" id="A0A480AYS0"/>
<evidence type="ECO:0000259" key="5">
    <source>
        <dbReference type="Pfam" id="PF14833"/>
    </source>
</evidence>
<dbReference type="PANTHER" id="PTHR22981">
    <property type="entry name" value="3-HYDROXYISOBUTYRATE DEHYDROGENASE-RELATED"/>
    <property type="match status" value="1"/>
</dbReference>
<dbReference type="InterPro" id="IPR015815">
    <property type="entry name" value="HIBADH-related"/>
</dbReference>
<dbReference type="GO" id="GO:0016616">
    <property type="term" value="F:oxidoreductase activity, acting on the CH-OH group of donors, NAD or NADP as acceptor"/>
    <property type="evidence" value="ECO:0007669"/>
    <property type="project" value="TreeGrafter"/>
</dbReference>
<keyword evidence="1" id="KW-0560">Oxidoreductase</keyword>
<evidence type="ECO:0000256" key="3">
    <source>
        <dbReference type="PIRSR" id="PIRSR000103-1"/>
    </source>
</evidence>
<gene>
    <name evidence="6" type="primary">garR</name>
    <name evidence="6" type="ORF">AQPW35_44930</name>
</gene>
<evidence type="ECO:0000313" key="7">
    <source>
        <dbReference type="Proteomes" id="UP000301751"/>
    </source>
</evidence>
<organism evidence="6 7">
    <name type="scientific">Pseudaquabacterium pictum</name>
    <dbReference type="NCBI Taxonomy" id="2315236"/>
    <lineage>
        <taxon>Bacteria</taxon>
        <taxon>Pseudomonadati</taxon>
        <taxon>Pseudomonadota</taxon>
        <taxon>Betaproteobacteria</taxon>
        <taxon>Burkholderiales</taxon>
        <taxon>Sphaerotilaceae</taxon>
        <taxon>Pseudaquabacterium</taxon>
    </lineage>
</organism>
<feature type="active site" evidence="3">
    <location>
        <position position="179"/>
    </location>
</feature>
<dbReference type="Proteomes" id="UP000301751">
    <property type="component" value="Unassembled WGS sequence"/>
</dbReference>
<comment type="caution">
    <text evidence="6">The sequence shown here is derived from an EMBL/GenBank/DDBJ whole genome shotgun (WGS) entry which is preliminary data.</text>
</comment>
<dbReference type="Pfam" id="PF14833">
    <property type="entry name" value="NAD_binding_11"/>
    <property type="match status" value="1"/>
</dbReference>
<protein>
    <submittedName>
        <fullName evidence="6">2-hydroxy-3-oxopropionate reductase</fullName>
    </submittedName>
</protein>
<dbReference type="PIRSF" id="PIRSF000103">
    <property type="entry name" value="HIBADH"/>
    <property type="match status" value="1"/>
</dbReference>
<evidence type="ECO:0000259" key="4">
    <source>
        <dbReference type="Pfam" id="PF03446"/>
    </source>
</evidence>
<dbReference type="PANTHER" id="PTHR22981:SF7">
    <property type="entry name" value="3-HYDROXYISOBUTYRATE DEHYDROGENASE, MITOCHONDRIAL"/>
    <property type="match status" value="1"/>
</dbReference>
<keyword evidence="2" id="KW-0520">NAD</keyword>
<dbReference type="GO" id="GO:0050661">
    <property type="term" value="F:NADP binding"/>
    <property type="evidence" value="ECO:0007669"/>
    <property type="project" value="InterPro"/>
</dbReference>
<dbReference type="PROSITE" id="PS00895">
    <property type="entry name" value="3_HYDROXYISOBUT_DH"/>
    <property type="match status" value="1"/>
</dbReference>
<dbReference type="InterPro" id="IPR029154">
    <property type="entry name" value="HIBADH-like_NADP-bd"/>
</dbReference>
<dbReference type="InterPro" id="IPR008927">
    <property type="entry name" value="6-PGluconate_DH-like_C_sf"/>
</dbReference>
<evidence type="ECO:0000256" key="2">
    <source>
        <dbReference type="ARBA" id="ARBA00023027"/>
    </source>
</evidence>
<proteinExistence type="predicted"/>